<keyword evidence="3" id="KW-0805">Transcription regulation</keyword>
<organism evidence="8 9">
    <name type="scientific">Streptomyces puniciscabiei</name>
    <dbReference type="NCBI Taxonomy" id="164348"/>
    <lineage>
        <taxon>Bacteria</taxon>
        <taxon>Bacillati</taxon>
        <taxon>Actinomycetota</taxon>
        <taxon>Actinomycetes</taxon>
        <taxon>Kitasatosporales</taxon>
        <taxon>Streptomycetaceae</taxon>
        <taxon>Streptomyces</taxon>
    </lineage>
</organism>
<dbReference type="InterPro" id="IPR016032">
    <property type="entry name" value="Sig_transdc_resp-reg_C-effctor"/>
</dbReference>
<dbReference type="InterPro" id="IPR005158">
    <property type="entry name" value="BTAD"/>
</dbReference>
<evidence type="ECO:0000256" key="5">
    <source>
        <dbReference type="ARBA" id="ARBA00023163"/>
    </source>
</evidence>
<dbReference type="GO" id="GO:0000160">
    <property type="term" value="P:phosphorelay signal transduction system"/>
    <property type="evidence" value="ECO:0007669"/>
    <property type="project" value="UniProtKB-KW"/>
</dbReference>
<keyword evidence="5" id="KW-0804">Transcription</keyword>
<dbReference type="InterPro" id="IPR001867">
    <property type="entry name" value="OmpR/PhoB-type_DNA-bd"/>
</dbReference>
<dbReference type="Gene3D" id="1.10.10.10">
    <property type="entry name" value="Winged helix-like DNA-binding domain superfamily/Winged helix DNA-binding domain"/>
    <property type="match status" value="1"/>
</dbReference>
<dbReference type="GO" id="GO:0003677">
    <property type="term" value="F:DNA binding"/>
    <property type="evidence" value="ECO:0007669"/>
    <property type="project" value="UniProtKB-UniRule"/>
</dbReference>
<feature type="domain" description="OmpR/PhoB-type" evidence="7">
    <location>
        <begin position="1"/>
        <end position="101"/>
    </location>
</feature>
<sequence>MEGATHMLNLLGVMELRGSHGTHLIESAAQTTLLIPLLVNRRSFVSASVLAGELWGDSRPGRSENALQAHISRLRKCFKRVDPTRPEGRLKSGPNGYQLLLGDDEVDGERFIRAVQDAQMFSGIRHPADTSSRMRRALAMWRGPVFGGITGGPLCQTEAARYQDARLRAHEILFDSELALGRHALIIGELSALVDGMHLPQERLCAQLMVALYRCGRQVEALGVYQRVRERMAESAGCLPSMGLRRCERAILEHDPALDTATSGFVEIS</sequence>
<dbReference type="AlphaFoldDB" id="A0A542UGY2"/>
<evidence type="ECO:0000313" key="9">
    <source>
        <dbReference type="Proteomes" id="UP000318103"/>
    </source>
</evidence>
<evidence type="ECO:0000313" key="8">
    <source>
        <dbReference type="EMBL" id="TQK98340.1"/>
    </source>
</evidence>
<dbReference type="SMART" id="SM00862">
    <property type="entry name" value="Trans_reg_C"/>
    <property type="match status" value="1"/>
</dbReference>
<dbReference type="SUPFAM" id="SSF48452">
    <property type="entry name" value="TPR-like"/>
    <property type="match status" value="1"/>
</dbReference>
<protein>
    <submittedName>
        <fullName evidence="8">DNA-binding SARP family transcriptional activator</fullName>
    </submittedName>
</protein>
<keyword evidence="2" id="KW-0902">Two-component regulatory system</keyword>
<reference evidence="8 9" key="1">
    <citation type="submission" date="2019-06" db="EMBL/GenBank/DDBJ databases">
        <title>Sequencing the genomes of 1000 actinobacteria strains.</title>
        <authorList>
            <person name="Klenk H.-P."/>
        </authorList>
    </citation>
    <scope>NUCLEOTIDE SEQUENCE [LARGE SCALE GENOMIC DNA]</scope>
    <source>
        <strain evidence="8 9">DSM 41929</strain>
    </source>
</reference>
<dbReference type="Pfam" id="PF00486">
    <property type="entry name" value="Trans_reg_C"/>
    <property type="match status" value="1"/>
</dbReference>
<name>A0A542UGY2_9ACTN</name>
<evidence type="ECO:0000256" key="4">
    <source>
        <dbReference type="ARBA" id="ARBA00023125"/>
    </source>
</evidence>
<dbReference type="SUPFAM" id="SSF46894">
    <property type="entry name" value="C-terminal effector domain of the bipartite response regulators"/>
    <property type="match status" value="1"/>
</dbReference>
<dbReference type="SMART" id="SM01043">
    <property type="entry name" value="BTAD"/>
    <property type="match status" value="1"/>
</dbReference>
<dbReference type="InterPro" id="IPR051677">
    <property type="entry name" value="AfsR-DnrI-RedD_regulator"/>
</dbReference>
<dbReference type="PANTHER" id="PTHR35807:SF1">
    <property type="entry name" value="TRANSCRIPTIONAL REGULATOR REDD"/>
    <property type="match status" value="1"/>
</dbReference>
<dbReference type="CDD" id="cd15831">
    <property type="entry name" value="BTAD"/>
    <property type="match status" value="1"/>
</dbReference>
<dbReference type="InterPro" id="IPR011990">
    <property type="entry name" value="TPR-like_helical_dom_sf"/>
</dbReference>
<dbReference type="Gene3D" id="1.25.40.10">
    <property type="entry name" value="Tetratricopeptide repeat domain"/>
    <property type="match status" value="1"/>
</dbReference>
<dbReference type="PANTHER" id="PTHR35807">
    <property type="entry name" value="TRANSCRIPTIONAL REGULATOR REDD-RELATED"/>
    <property type="match status" value="1"/>
</dbReference>
<comment type="similarity">
    <text evidence="1">Belongs to the AfsR/DnrI/RedD regulatory family.</text>
</comment>
<gene>
    <name evidence="8" type="ORF">FB563_3362</name>
</gene>
<comment type="caution">
    <text evidence="8">The sequence shown here is derived from an EMBL/GenBank/DDBJ whole genome shotgun (WGS) entry which is preliminary data.</text>
</comment>
<dbReference type="GO" id="GO:0006355">
    <property type="term" value="P:regulation of DNA-templated transcription"/>
    <property type="evidence" value="ECO:0007669"/>
    <property type="project" value="InterPro"/>
</dbReference>
<evidence type="ECO:0000256" key="2">
    <source>
        <dbReference type="ARBA" id="ARBA00023012"/>
    </source>
</evidence>
<dbReference type="RefSeq" id="WP_055704707.1">
    <property type="nucleotide sequence ID" value="NZ_JBPJFI010000001.1"/>
</dbReference>
<dbReference type="EMBL" id="VFNX01000001">
    <property type="protein sequence ID" value="TQK98340.1"/>
    <property type="molecule type" value="Genomic_DNA"/>
</dbReference>
<keyword evidence="9" id="KW-1185">Reference proteome</keyword>
<evidence type="ECO:0000259" key="7">
    <source>
        <dbReference type="PROSITE" id="PS51755"/>
    </source>
</evidence>
<accession>A0A542UGY2</accession>
<evidence type="ECO:0000256" key="3">
    <source>
        <dbReference type="ARBA" id="ARBA00023015"/>
    </source>
</evidence>
<dbReference type="PROSITE" id="PS51755">
    <property type="entry name" value="OMPR_PHOB"/>
    <property type="match status" value="1"/>
</dbReference>
<dbReference type="Pfam" id="PF03704">
    <property type="entry name" value="BTAD"/>
    <property type="match status" value="1"/>
</dbReference>
<proteinExistence type="inferred from homology"/>
<evidence type="ECO:0000256" key="6">
    <source>
        <dbReference type="PROSITE-ProRule" id="PRU01091"/>
    </source>
</evidence>
<evidence type="ECO:0000256" key="1">
    <source>
        <dbReference type="ARBA" id="ARBA00005820"/>
    </source>
</evidence>
<keyword evidence="4 6" id="KW-0238">DNA-binding</keyword>
<dbReference type="InterPro" id="IPR036388">
    <property type="entry name" value="WH-like_DNA-bd_sf"/>
</dbReference>
<dbReference type="Proteomes" id="UP000318103">
    <property type="component" value="Unassembled WGS sequence"/>
</dbReference>
<feature type="DNA-binding region" description="OmpR/PhoB-type" evidence="6">
    <location>
        <begin position="1"/>
        <end position="101"/>
    </location>
</feature>